<dbReference type="PANTHER" id="PTHR24035:SF109">
    <property type="entry name" value="PROTEIN DRAPER"/>
    <property type="match status" value="1"/>
</dbReference>
<name>A0A9C7PXQ2_9RHOD</name>
<sequence>MVTAMDIEVKKVEDHPILQWFQLNVYSNNNDSFVPYGFPYENAIMKLSLTIRFSGTKNGKQKGETCSIIFKKYEAEYIYSSTKTELLLPCGTSYGIQAYCGNNILSNVVRIFIPCPLNGNYVLSYRKGTTASNCLPGAVVFCADLNQHGACSCKDDCIVTKNCCPEVCSSQFCSLSLNIANMCNSISKELSVPQVFQTCPIGNGPSDSSCSQHGACSVEDGTCHCFAGYLPPDCSSRNYDCFQNCYGDQGLCINGSCSCFDGYRGYGCGYRSCPHNNAFQVCSGNGNCDKLTGSCKCNAGWYGKDCSKSVQNSKTEEWIEDPQRSYNHQSSTSMRGSHSTSSTSPTIPNWPFPVPKPKPVLRDQAVIFFREIIDFPIFNFTKDMWNIIAANLSRKTNIPQKNIFLVHLSKHQENKNHASHQQALSDTCLQNSSCSVKKLTLESSHQGKTSIEVAVLTGVDDMYSTQATIREYAMESITYLLNATARLDGNLVTLSFNNGNQQPSTGKIVFLSAVAFFVLFFSSCISLLTLRNELREEKQNKKTWLTLPAADEDSQAILLEELILTGTKVDWLDTDPNDPIHSKHTNIHGRQKNSSATLSKSTLRRRLLNQVTETMQ</sequence>
<proteinExistence type="predicted"/>
<feature type="compositionally biased region" description="Low complexity" evidence="3">
    <location>
        <begin position="330"/>
        <end position="346"/>
    </location>
</feature>
<comment type="caution">
    <text evidence="2">Lacks conserved residue(s) required for the propagation of feature annotation.</text>
</comment>
<dbReference type="OrthoDB" id="6130531at2759"/>
<reference evidence="6" key="2">
    <citation type="submission" date="2022-01" db="EMBL/GenBank/DDBJ databases">
        <authorList>
            <person name="Hirooka S."/>
            <person name="Miyagishima S.Y."/>
        </authorList>
    </citation>
    <scope>NUCLEOTIDE SEQUENCE</scope>
    <source>
        <strain evidence="6">NBRC 102759</strain>
    </source>
</reference>
<evidence type="ECO:0000313" key="6">
    <source>
        <dbReference type="EMBL" id="GJQ12678.1"/>
    </source>
</evidence>
<dbReference type="AlphaFoldDB" id="A0A9C7PXQ2"/>
<protein>
    <recommendedName>
        <fullName evidence="5">EGF-like domain-containing protein</fullName>
    </recommendedName>
</protein>
<keyword evidence="1 2" id="KW-1015">Disulfide bond</keyword>
<keyword evidence="4" id="KW-0812">Transmembrane</keyword>
<dbReference type="SMART" id="SM00181">
    <property type="entry name" value="EGF"/>
    <property type="match status" value="3"/>
</dbReference>
<organism evidence="6 7">
    <name type="scientific">Galdieria partita</name>
    <dbReference type="NCBI Taxonomy" id="83374"/>
    <lineage>
        <taxon>Eukaryota</taxon>
        <taxon>Rhodophyta</taxon>
        <taxon>Bangiophyceae</taxon>
        <taxon>Galdieriales</taxon>
        <taxon>Galdieriaceae</taxon>
        <taxon>Galdieria</taxon>
    </lineage>
</organism>
<evidence type="ECO:0000256" key="2">
    <source>
        <dbReference type="PROSITE-ProRule" id="PRU00076"/>
    </source>
</evidence>
<reference evidence="6" key="1">
    <citation type="journal article" date="2022" name="Proc. Natl. Acad. Sci. U.S.A.">
        <title>Life cycle and functional genomics of the unicellular red alga Galdieria for elucidating algal and plant evolution and industrial use.</title>
        <authorList>
            <person name="Hirooka S."/>
            <person name="Itabashi T."/>
            <person name="Ichinose T.M."/>
            <person name="Onuma R."/>
            <person name="Fujiwara T."/>
            <person name="Yamashita S."/>
            <person name="Jong L.W."/>
            <person name="Tomita R."/>
            <person name="Iwane A.H."/>
            <person name="Miyagishima S.Y."/>
        </authorList>
    </citation>
    <scope>NUCLEOTIDE SEQUENCE</scope>
    <source>
        <strain evidence="6">NBRC 102759</strain>
    </source>
</reference>
<dbReference type="InterPro" id="IPR052108">
    <property type="entry name" value="MEGF/SIB"/>
</dbReference>
<dbReference type="PROSITE" id="PS50026">
    <property type="entry name" value="EGF_3"/>
    <property type="match status" value="1"/>
</dbReference>
<accession>A0A9C7PXQ2</accession>
<dbReference type="EMBL" id="BQMJ01000035">
    <property type="protein sequence ID" value="GJQ12678.1"/>
    <property type="molecule type" value="Genomic_DNA"/>
</dbReference>
<dbReference type="Proteomes" id="UP001061958">
    <property type="component" value="Unassembled WGS sequence"/>
</dbReference>
<dbReference type="InterPro" id="IPR000742">
    <property type="entry name" value="EGF"/>
</dbReference>
<dbReference type="PROSITE" id="PS00022">
    <property type="entry name" value="EGF_1"/>
    <property type="match status" value="1"/>
</dbReference>
<keyword evidence="2" id="KW-0245">EGF-like domain</keyword>
<dbReference type="PANTHER" id="PTHR24035">
    <property type="entry name" value="MULTIPLE EPIDERMAL GROWTH FACTOR-LIKE DOMAINS PROTEIN"/>
    <property type="match status" value="1"/>
</dbReference>
<evidence type="ECO:0000256" key="3">
    <source>
        <dbReference type="SAM" id="MobiDB-lite"/>
    </source>
</evidence>
<keyword evidence="4" id="KW-0472">Membrane</keyword>
<dbReference type="Pfam" id="PF07974">
    <property type="entry name" value="EGF_2"/>
    <property type="match status" value="2"/>
</dbReference>
<evidence type="ECO:0000259" key="5">
    <source>
        <dbReference type="PROSITE" id="PS50026"/>
    </source>
</evidence>
<evidence type="ECO:0000313" key="7">
    <source>
        <dbReference type="Proteomes" id="UP001061958"/>
    </source>
</evidence>
<gene>
    <name evidence="6" type="ORF">GpartN1_g4469.t1</name>
</gene>
<evidence type="ECO:0000256" key="1">
    <source>
        <dbReference type="ARBA" id="ARBA00023157"/>
    </source>
</evidence>
<dbReference type="InterPro" id="IPR013111">
    <property type="entry name" value="EGF_extracell"/>
</dbReference>
<keyword evidence="4" id="KW-1133">Transmembrane helix</keyword>
<feature type="domain" description="EGF-like" evidence="5">
    <location>
        <begin position="269"/>
        <end position="307"/>
    </location>
</feature>
<feature type="region of interest" description="Disordered" evidence="3">
    <location>
        <begin position="317"/>
        <end position="350"/>
    </location>
</feature>
<feature type="disulfide bond" evidence="2">
    <location>
        <begin position="297"/>
        <end position="306"/>
    </location>
</feature>
<evidence type="ECO:0000256" key="4">
    <source>
        <dbReference type="SAM" id="Phobius"/>
    </source>
</evidence>
<comment type="caution">
    <text evidence="6">The sequence shown here is derived from an EMBL/GenBank/DDBJ whole genome shotgun (WGS) entry which is preliminary data.</text>
</comment>
<keyword evidence="7" id="KW-1185">Reference proteome</keyword>
<feature type="transmembrane region" description="Helical" evidence="4">
    <location>
        <begin position="508"/>
        <end position="530"/>
    </location>
</feature>
<dbReference type="PROSITE" id="PS01186">
    <property type="entry name" value="EGF_2"/>
    <property type="match status" value="2"/>
</dbReference>
<dbReference type="Gene3D" id="2.10.25.10">
    <property type="entry name" value="Laminin"/>
    <property type="match status" value="1"/>
</dbReference>